<evidence type="ECO:0000256" key="3">
    <source>
        <dbReference type="ARBA" id="ARBA00022729"/>
    </source>
</evidence>
<gene>
    <name evidence="7" type="ORF">E0486_03615</name>
</gene>
<feature type="signal peptide" evidence="6">
    <location>
        <begin position="1"/>
        <end position="19"/>
    </location>
</feature>
<dbReference type="RefSeq" id="WP_131850773.1">
    <property type="nucleotide sequence ID" value="NZ_SKFH01000003.1"/>
</dbReference>
<feature type="chain" id="PRO_5020580710" evidence="6">
    <location>
        <begin position="20"/>
        <end position="540"/>
    </location>
</feature>
<dbReference type="EMBL" id="SKFH01000003">
    <property type="protein sequence ID" value="TCZ74174.1"/>
    <property type="molecule type" value="Genomic_DNA"/>
</dbReference>
<keyword evidence="8" id="KW-1185">Reference proteome</keyword>
<dbReference type="InterPro" id="IPR026263">
    <property type="entry name" value="Alkaline_phosphatase_prok"/>
</dbReference>
<feature type="binding site" evidence="5">
    <location>
        <begin position="157"/>
        <end position="159"/>
    </location>
    <ligand>
        <name>substrate</name>
    </ligand>
</feature>
<name>A0A4R4E3P5_9BACT</name>
<evidence type="ECO:0000256" key="4">
    <source>
        <dbReference type="PIRSR" id="PIRSR031924-50"/>
    </source>
</evidence>
<dbReference type="PANTHER" id="PTHR10151">
    <property type="entry name" value="ECTONUCLEOTIDE PYROPHOSPHATASE/PHOSPHODIESTERASE"/>
    <property type="match status" value="1"/>
</dbReference>
<evidence type="ECO:0000256" key="1">
    <source>
        <dbReference type="ARBA" id="ARBA00022553"/>
    </source>
</evidence>
<organism evidence="7 8">
    <name type="scientific">Flaviaesturariibacter aridisoli</name>
    <dbReference type="NCBI Taxonomy" id="2545761"/>
    <lineage>
        <taxon>Bacteria</taxon>
        <taxon>Pseudomonadati</taxon>
        <taxon>Bacteroidota</taxon>
        <taxon>Chitinophagia</taxon>
        <taxon>Chitinophagales</taxon>
        <taxon>Chitinophagaceae</taxon>
        <taxon>Flaviaestuariibacter</taxon>
    </lineage>
</organism>
<comment type="caution">
    <text evidence="7">The sequence shown here is derived from an EMBL/GenBank/DDBJ whole genome shotgun (WGS) entry which is preliminary data.</text>
</comment>
<dbReference type="NCBIfam" id="NF042991">
    <property type="entry name" value="alk_phos_PafA"/>
    <property type="match status" value="1"/>
</dbReference>
<evidence type="ECO:0000256" key="2">
    <source>
        <dbReference type="ARBA" id="ARBA00022723"/>
    </source>
</evidence>
<evidence type="ECO:0000313" key="8">
    <source>
        <dbReference type="Proteomes" id="UP000295164"/>
    </source>
</evidence>
<keyword evidence="2" id="KW-0479">Metal-binding</keyword>
<dbReference type="AlphaFoldDB" id="A0A4R4E3P5"/>
<sequence>MKRLVFALFFFSFLIPAGAQMPERPKLVVGLVVDQMRWDYLYRYADRYGKDGFRRLLREGFSCENTFIPYTPTYTAPGHTCIYTGSVPSLHGIISNTWWDRRTDTTMYCTEDKSVSGVGSNSVWGQMSPRNLWANTITDELRLATNFRNKTIAIALKDRGAILPGGHTANGAFWFDNASHGWITSTYYGNSLPGWVQAFNARALPDAYLKQNWNTLYPIATYAQSSPDAQRWEGVLPGGTNTFPHRTDTLRGDVAMNAFRTSPWGNAYTLEFAKSAIANERLGKTAFTDFLAVSLSSTDYIGHTFGPNSIEAEDCFLRLDQQLASFLKYLDEQVGKGNYLLFLTADHGAAHTPGFTADQKIPSGRVDDRALQDSLNAAVSRAFGFPRVVRSLINYQVYLDNEAIRRAGADRVAVKNFVMAELMRHPGVSKVVDLENLTGATLPPRIKDMVINGYNQQRSGDIQFVFRPQWFDWGGNTGTTHGAPYPYDAHIPLLWFGWKQKPGRLVREVYMTDIAATLAALLHIQMPNASLGKPIEEVVR</sequence>
<dbReference type="InterPro" id="IPR017850">
    <property type="entry name" value="Alkaline_phosphatase_core_sf"/>
</dbReference>
<accession>A0A4R4E3P5</accession>
<dbReference type="Gene3D" id="3.30.1360.150">
    <property type="match status" value="1"/>
</dbReference>
<dbReference type="GO" id="GO:0046872">
    <property type="term" value="F:metal ion binding"/>
    <property type="evidence" value="ECO:0007669"/>
    <property type="project" value="UniProtKB-KW"/>
</dbReference>
<reference evidence="7 8" key="1">
    <citation type="submission" date="2019-03" db="EMBL/GenBank/DDBJ databases">
        <authorList>
            <person name="Kim M.K.M."/>
        </authorList>
    </citation>
    <scope>NUCLEOTIDE SEQUENCE [LARGE SCALE GENOMIC DNA]</scope>
    <source>
        <strain evidence="7 8">17J68-15</strain>
    </source>
</reference>
<keyword evidence="1 4" id="KW-0597">Phosphoprotein</keyword>
<dbReference type="OrthoDB" id="9766127at2"/>
<dbReference type="SUPFAM" id="SSF53649">
    <property type="entry name" value="Alkaline phosphatase-like"/>
    <property type="match status" value="1"/>
</dbReference>
<proteinExistence type="predicted"/>
<dbReference type="PIRSF" id="PIRSF031924">
    <property type="entry name" value="Pi-irrepressible_AP"/>
    <property type="match status" value="1"/>
</dbReference>
<evidence type="ECO:0000256" key="6">
    <source>
        <dbReference type="SAM" id="SignalP"/>
    </source>
</evidence>
<keyword evidence="3 6" id="KW-0732">Signal</keyword>
<dbReference type="Pfam" id="PF01663">
    <property type="entry name" value="Phosphodiest"/>
    <property type="match status" value="1"/>
</dbReference>
<dbReference type="GO" id="GO:0004035">
    <property type="term" value="F:alkaline phosphatase activity"/>
    <property type="evidence" value="ECO:0007669"/>
    <property type="project" value="InterPro"/>
</dbReference>
<evidence type="ECO:0000313" key="7">
    <source>
        <dbReference type="EMBL" id="TCZ74174.1"/>
    </source>
</evidence>
<feature type="binding site" evidence="5">
    <location>
        <position position="96"/>
    </location>
    <ligand>
        <name>substrate</name>
    </ligand>
</feature>
<dbReference type="PANTHER" id="PTHR10151:SF120">
    <property type="entry name" value="BIS(5'-ADENOSYL)-TRIPHOSPHATASE"/>
    <property type="match status" value="1"/>
</dbReference>
<feature type="active site" description="Phosphothreonine intermediate" evidence="4">
    <location>
        <position position="75"/>
    </location>
</feature>
<dbReference type="CDD" id="cd16016">
    <property type="entry name" value="AP-SPAP"/>
    <property type="match status" value="1"/>
</dbReference>
<dbReference type="Proteomes" id="UP000295164">
    <property type="component" value="Unassembled WGS sequence"/>
</dbReference>
<evidence type="ECO:0000256" key="5">
    <source>
        <dbReference type="PIRSR" id="PIRSR031924-51"/>
    </source>
</evidence>
<dbReference type="Gene3D" id="3.40.720.10">
    <property type="entry name" value="Alkaline Phosphatase, subunit A"/>
    <property type="match status" value="1"/>
</dbReference>
<dbReference type="InterPro" id="IPR002591">
    <property type="entry name" value="Phosphodiest/P_Trfase"/>
</dbReference>
<protein>
    <submittedName>
        <fullName evidence="7">Alkaline phosphatase family protein</fullName>
    </submittedName>
</protein>